<comment type="caution">
    <text evidence="2">The sequence shown here is derived from an EMBL/GenBank/DDBJ whole genome shotgun (WGS) entry which is preliminary data.</text>
</comment>
<keyword evidence="3" id="KW-1185">Reference proteome</keyword>
<dbReference type="AlphaFoldDB" id="A0A5M6CY14"/>
<evidence type="ECO:0000256" key="1">
    <source>
        <dbReference type="SAM" id="Phobius"/>
    </source>
</evidence>
<evidence type="ECO:0000313" key="3">
    <source>
        <dbReference type="Proteomes" id="UP000324479"/>
    </source>
</evidence>
<dbReference type="Proteomes" id="UP000324479">
    <property type="component" value="Unassembled WGS sequence"/>
</dbReference>
<feature type="transmembrane region" description="Helical" evidence="1">
    <location>
        <begin position="6"/>
        <end position="22"/>
    </location>
</feature>
<dbReference type="RefSeq" id="WP_150078886.1">
    <property type="nucleotide sequence ID" value="NZ_VWOX01000015.1"/>
</dbReference>
<evidence type="ECO:0000313" key="2">
    <source>
        <dbReference type="EMBL" id="KAA5540094.1"/>
    </source>
</evidence>
<keyword evidence="1" id="KW-0472">Membrane</keyword>
<dbReference type="InterPro" id="IPR013424">
    <property type="entry name" value="Ice-binding_C"/>
</dbReference>
<keyword evidence="1" id="KW-0812">Transmembrane</keyword>
<proteinExistence type="predicted"/>
<dbReference type="NCBIfam" id="TIGR02595">
    <property type="entry name" value="PEP_CTERM"/>
    <property type="match status" value="1"/>
</dbReference>
<reference evidence="2 3" key="1">
    <citation type="submission" date="2019-08" db="EMBL/GenBank/DDBJ databases">
        <authorList>
            <person name="Dhanesh K."/>
            <person name="Kumar G."/>
            <person name="Sasikala C."/>
            <person name="Venkata Ramana C."/>
        </authorList>
    </citation>
    <scope>NUCLEOTIDE SEQUENCE [LARGE SCALE GENOMIC DNA]</scope>
    <source>
        <strain evidence="2 3">JC645</strain>
    </source>
</reference>
<sequence length="27" mass="3017">MPEPSTVGVLFILSGVVFVTRRQRNGR</sequence>
<protein>
    <submittedName>
        <fullName evidence="2">PEP-CTERM sorting domain-containing protein</fullName>
    </submittedName>
</protein>
<gene>
    <name evidence="2" type="ORF">FYK55_22025</name>
</gene>
<dbReference type="EMBL" id="VWOX01000015">
    <property type="protein sequence ID" value="KAA5540094.1"/>
    <property type="molecule type" value="Genomic_DNA"/>
</dbReference>
<name>A0A5M6CY14_9BACT</name>
<keyword evidence="1" id="KW-1133">Transmembrane helix</keyword>
<accession>A0A5M6CY14</accession>
<organism evidence="2 3">
    <name type="scientific">Roseiconus nitratireducens</name>
    <dbReference type="NCBI Taxonomy" id="2605748"/>
    <lineage>
        <taxon>Bacteria</taxon>
        <taxon>Pseudomonadati</taxon>
        <taxon>Planctomycetota</taxon>
        <taxon>Planctomycetia</taxon>
        <taxon>Pirellulales</taxon>
        <taxon>Pirellulaceae</taxon>
        <taxon>Roseiconus</taxon>
    </lineage>
</organism>